<dbReference type="EMBL" id="JABVED010000030">
    <property type="protein sequence ID" value="MBC6451425.1"/>
    <property type="molecule type" value="Genomic_DNA"/>
</dbReference>
<proteinExistence type="predicted"/>
<sequence>MGELTLRVDGGADAAGLDRLTTMLFADLRALGVAKVTRADGAEAHGSKSGATQSIAELILTGALPAAAITGVYKTVTAFLDRAKARSVTWRQGDQEIVLTALSGDEQRKFIEKLGETAPREPTDG</sequence>
<name>A0ABR7LFF5_9PSEU</name>
<dbReference type="Proteomes" id="UP000734823">
    <property type="component" value="Unassembled WGS sequence"/>
</dbReference>
<evidence type="ECO:0000313" key="2">
    <source>
        <dbReference type="Proteomes" id="UP000734823"/>
    </source>
</evidence>
<protein>
    <submittedName>
        <fullName evidence="1">Uncharacterized protein</fullName>
    </submittedName>
</protein>
<organism evidence="1 2">
    <name type="scientific">Actinokineospora xionganensis</name>
    <dbReference type="NCBI Taxonomy" id="2684470"/>
    <lineage>
        <taxon>Bacteria</taxon>
        <taxon>Bacillati</taxon>
        <taxon>Actinomycetota</taxon>
        <taxon>Actinomycetes</taxon>
        <taxon>Pseudonocardiales</taxon>
        <taxon>Pseudonocardiaceae</taxon>
        <taxon>Actinokineospora</taxon>
    </lineage>
</organism>
<comment type="caution">
    <text evidence="1">The sequence shown here is derived from an EMBL/GenBank/DDBJ whole genome shotgun (WGS) entry which is preliminary data.</text>
</comment>
<evidence type="ECO:0000313" key="1">
    <source>
        <dbReference type="EMBL" id="MBC6451425.1"/>
    </source>
</evidence>
<reference evidence="1 2" key="1">
    <citation type="submission" date="2020-06" db="EMBL/GenBank/DDBJ databases">
        <title>Actinokineospora xiongansis sp. nov., isolated from soil of Baiyangdian.</title>
        <authorList>
            <person name="Zhang X."/>
        </authorList>
    </citation>
    <scope>NUCLEOTIDE SEQUENCE [LARGE SCALE GENOMIC DNA]</scope>
    <source>
        <strain evidence="1 2">HBU206404</strain>
    </source>
</reference>
<keyword evidence="2" id="KW-1185">Reference proteome</keyword>
<gene>
    <name evidence="1" type="ORF">GPZ80_30120</name>
</gene>
<accession>A0ABR7LFF5</accession>
<dbReference type="RefSeq" id="WP_187224500.1">
    <property type="nucleotide sequence ID" value="NZ_JABVED010000030.1"/>
</dbReference>